<protein>
    <submittedName>
        <fullName evidence="1">Phenazine antibiotic biosynthesis protein</fullName>
    </submittedName>
</protein>
<evidence type="ECO:0000313" key="1">
    <source>
        <dbReference type="EMBL" id="MFD1147857.1"/>
    </source>
</evidence>
<keyword evidence="2" id="KW-1185">Reference proteome</keyword>
<proteinExistence type="predicted"/>
<organism evidence="1 2">
    <name type="scientific">Saccharothrix hoggarensis</name>
    <dbReference type="NCBI Taxonomy" id="913853"/>
    <lineage>
        <taxon>Bacteria</taxon>
        <taxon>Bacillati</taxon>
        <taxon>Actinomycetota</taxon>
        <taxon>Actinomycetes</taxon>
        <taxon>Pseudonocardiales</taxon>
        <taxon>Pseudonocardiaceae</taxon>
        <taxon>Saccharothrix</taxon>
    </lineage>
</organism>
<name>A0ABW3QSS8_9PSEU</name>
<comment type="caution">
    <text evidence="1">The sequence shown here is derived from an EMBL/GenBank/DDBJ whole genome shotgun (WGS) entry which is preliminary data.</text>
</comment>
<dbReference type="RefSeq" id="WP_380723319.1">
    <property type="nucleotide sequence ID" value="NZ_JBHTLK010000048.1"/>
</dbReference>
<dbReference type="Proteomes" id="UP001597168">
    <property type="component" value="Unassembled WGS sequence"/>
</dbReference>
<dbReference type="EMBL" id="JBHTLK010000048">
    <property type="protein sequence ID" value="MFD1147857.1"/>
    <property type="molecule type" value="Genomic_DNA"/>
</dbReference>
<gene>
    <name evidence="1" type="ORF">ACFQ3T_12030</name>
</gene>
<reference evidence="2" key="1">
    <citation type="journal article" date="2019" name="Int. J. Syst. Evol. Microbiol.">
        <title>The Global Catalogue of Microorganisms (GCM) 10K type strain sequencing project: providing services to taxonomists for standard genome sequencing and annotation.</title>
        <authorList>
            <consortium name="The Broad Institute Genomics Platform"/>
            <consortium name="The Broad Institute Genome Sequencing Center for Infectious Disease"/>
            <person name="Wu L."/>
            <person name="Ma J."/>
        </authorList>
    </citation>
    <scope>NUCLEOTIDE SEQUENCE [LARGE SCALE GENOMIC DNA]</scope>
    <source>
        <strain evidence="2">CCUG 60214</strain>
    </source>
</reference>
<evidence type="ECO:0000313" key="2">
    <source>
        <dbReference type="Proteomes" id="UP001597168"/>
    </source>
</evidence>
<sequence>MATVADPVLDLPFDTRPDPEEFLRAALRWHFSPETGAPFWVERARSFDFDPVEDIRGYADLRRFPNLANALRDVPARDLVPRGYGPDPDIVGVYDSGGTTGAPKRVVLLREWTDRMLAWSSAQLDRHGVPRGVDWLQVVPTGPHMVGETFARQTVARGGWPFTIDIDPRWVKKLLADGRSAEAGAYTEHLVDQLAHPLESQDIGVLLLTPPVLERLARRDDLVALVRKKVKAIMWVGTQMDADTRHLYRTEVFPDTVLVSGFGNTMLLGHTCERPGLTDDDPCVYDPFSPYMSLEVVDEDTGEPVGIGERGRLVMHHVSKSLFLPNNLERDYGTRIAGVDGQVGDSVADIAPVKVFDDEVVIEGVY</sequence>
<accession>A0ABW3QSS8</accession>
<dbReference type="Gene3D" id="3.40.50.12780">
    <property type="entry name" value="N-terminal domain of ligase-like"/>
    <property type="match status" value="1"/>
</dbReference>
<dbReference type="InterPro" id="IPR042099">
    <property type="entry name" value="ANL_N_sf"/>
</dbReference>
<dbReference type="SUPFAM" id="SSF56801">
    <property type="entry name" value="Acetyl-CoA synthetase-like"/>
    <property type="match status" value="1"/>
</dbReference>